<name>C4WP05_9HYPH</name>
<organism evidence="1 2">
    <name type="scientific">Brucella intermedia LMG 3301</name>
    <dbReference type="NCBI Taxonomy" id="641118"/>
    <lineage>
        <taxon>Bacteria</taxon>
        <taxon>Pseudomonadati</taxon>
        <taxon>Pseudomonadota</taxon>
        <taxon>Alphaproteobacteria</taxon>
        <taxon>Hyphomicrobiales</taxon>
        <taxon>Brucellaceae</taxon>
        <taxon>Brucella/Ochrobactrum group</taxon>
        <taxon>Brucella</taxon>
    </lineage>
</organism>
<proteinExistence type="predicted"/>
<sequence length="71" mass="7584">MTVGSCKAHVRAMKRFHASGGCTTLRVSMKNARWPTGNVGNALNGRASARSETSERGKFCLVQHVAPPGSR</sequence>
<accession>C4WP05</accession>
<dbReference type="AlphaFoldDB" id="C4WP05"/>
<dbReference type="Proteomes" id="UP000004386">
    <property type="component" value="Unassembled WGS sequence"/>
</dbReference>
<gene>
    <name evidence="1" type="ORF">OINT_2001288</name>
</gene>
<evidence type="ECO:0000313" key="1">
    <source>
        <dbReference type="EMBL" id="EEQ94078.1"/>
    </source>
</evidence>
<dbReference type="HOGENOM" id="CLU_2736069_0_0_5"/>
<dbReference type="EMBL" id="ACQA01000002">
    <property type="protein sequence ID" value="EEQ94078.1"/>
    <property type="molecule type" value="Genomic_DNA"/>
</dbReference>
<comment type="caution">
    <text evidence="1">The sequence shown here is derived from an EMBL/GenBank/DDBJ whole genome shotgun (WGS) entry which is preliminary data.</text>
</comment>
<protein>
    <submittedName>
        <fullName evidence="1">Uncharacterized protein</fullName>
    </submittedName>
</protein>
<reference evidence="1 2" key="1">
    <citation type="submission" date="2009-05" db="EMBL/GenBank/DDBJ databases">
        <authorList>
            <person name="Setubal J.C."/>
            <person name="Boyle S."/>
            <person name="Crasta O.R."/>
            <person name="Gillespie J.J."/>
            <person name="Kenyon R.W."/>
            <person name="Lu J."/>
            <person name="Mane S."/>
            <person name="Nagrani S."/>
            <person name="Shallom J.M."/>
            <person name="Shallom S."/>
            <person name="Shukla M."/>
            <person name="Snyder E.E."/>
            <person name="Sobral B.W."/>
            <person name="Wattam A.R."/>
            <person name="Will R."/>
            <person name="Williams K."/>
            <person name="Yoo H."/>
            <person name="Munk C."/>
            <person name="Tapia R."/>
            <person name="Green L."/>
            <person name="Rogers Y."/>
            <person name="Detter J.C."/>
            <person name="Bruce D."/>
            <person name="Brettin T.S."/>
            <person name="Tsolis R."/>
        </authorList>
    </citation>
    <scope>NUCLEOTIDE SEQUENCE [LARGE SCALE GENOMIC DNA]</scope>
    <source>
        <strain evidence="1 2">LMG 3301</strain>
    </source>
</reference>
<evidence type="ECO:0000313" key="2">
    <source>
        <dbReference type="Proteomes" id="UP000004386"/>
    </source>
</evidence>